<comment type="caution">
    <text evidence="1">The sequence shown here is derived from an EMBL/GenBank/DDBJ whole genome shotgun (WGS) entry which is preliminary data.</text>
</comment>
<sequence>MPFIYVEAEDEFIIEFPEADFMSNWDSPSAESICENYGHPKCTINFMIDNPSDPIQPMYIAVASTEAYEGELISEKLSEKSYKFKIHGKFKTNVHKDTVAAIKEGASPRLDGVTRFREDYMFEDNNKPALKKDGWLFSAKKL</sequence>
<dbReference type="RefSeq" id="WP_379917158.1">
    <property type="nucleotide sequence ID" value="NZ_JBHUDD010000140.1"/>
</dbReference>
<keyword evidence="2" id="KW-1185">Reference proteome</keyword>
<reference evidence="2" key="1">
    <citation type="journal article" date="2019" name="Int. J. Syst. Evol. Microbiol.">
        <title>The Global Catalogue of Microorganisms (GCM) 10K type strain sequencing project: providing services to taxonomists for standard genome sequencing and annotation.</title>
        <authorList>
            <consortium name="The Broad Institute Genomics Platform"/>
            <consortium name="The Broad Institute Genome Sequencing Center for Infectious Disease"/>
            <person name="Wu L."/>
            <person name="Ma J."/>
        </authorList>
    </citation>
    <scope>NUCLEOTIDE SEQUENCE [LARGE SCALE GENOMIC DNA]</scope>
    <source>
        <strain evidence="2">CGMCC 1.12477</strain>
    </source>
</reference>
<gene>
    <name evidence="1" type="ORF">ACFTOW_15120</name>
</gene>
<evidence type="ECO:0000313" key="2">
    <source>
        <dbReference type="Proteomes" id="UP001597186"/>
    </source>
</evidence>
<dbReference type="Proteomes" id="UP001597186">
    <property type="component" value="Unassembled WGS sequence"/>
</dbReference>
<accession>A0ABW4EHM3</accession>
<organism evidence="1 2">
    <name type="scientific">Lacimonas salitolerans</name>
    <dbReference type="NCBI Taxonomy" id="1323750"/>
    <lineage>
        <taxon>Bacteria</taxon>
        <taxon>Pseudomonadati</taxon>
        <taxon>Pseudomonadota</taxon>
        <taxon>Alphaproteobacteria</taxon>
        <taxon>Rhodobacterales</taxon>
        <taxon>Paracoccaceae</taxon>
        <taxon>Lacimonas</taxon>
    </lineage>
</organism>
<name>A0ABW4EHM3_9RHOB</name>
<protein>
    <submittedName>
        <fullName evidence="1">Uncharacterized protein</fullName>
    </submittedName>
</protein>
<proteinExistence type="predicted"/>
<evidence type="ECO:0000313" key="1">
    <source>
        <dbReference type="EMBL" id="MFD1510717.1"/>
    </source>
</evidence>
<dbReference type="EMBL" id="JBHUDD010000140">
    <property type="protein sequence ID" value="MFD1510717.1"/>
    <property type="molecule type" value="Genomic_DNA"/>
</dbReference>